<dbReference type="GO" id="GO:0016787">
    <property type="term" value="F:hydrolase activity"/>
    <property type="evidence" value="ECO:0007669"/>
    <property type="project" value="InterPro"/>
</dbReference>
<sequence length="286" mass="31370">MARQSKRKKRNSYFSLLLVLILSLVGGGWAVQKQHPTQPQSQTSEKITNQSQTAYGTVNDLHPSLQLANTVMTANVKQQLASSAIQFNGTGAFIINNNHNDLNTNVASAIYVNLSPLDNLQRPGVANAWLSRSARQYKNRVTTGNADKIEPLGWHQLKIAGKYQYLYNRGHSVGYAIAGNVAGFDASEANVQNITTQTAWANQASNGDSNNTGQNYYEGLVRKALDQNKRVRYKVTPIYDGNNIVPAGNWLMAKSSDGSLEFNVFVPNVQPGVEINYVNGNAKLVK</sequence>
<dbReference type="InterPro" id="IPR001604">
    <property type="entry name" value="Endo_G_ENPP1-like_dom"/>
</dbReference>
<dbReference type="Pfam" id="PF01223">
    <property type="entry name" value="Endonuclease_NS"/>
    <property type="match status" value="1"/>
</dbReference>
<accession>A0A069CWV7</accession>
<evidence type="ECO:0000259" key="1">
    <source>
        <dbReference type="SMART" id="SM00892"/>
    </source>
</evidence>
<gene>
    <name evidence="2" type="primary">endA</name>
    <name evidence="2" type="ORF">WOSG25_170310</name>
</gene>
<dbReference type="STRING" id="1329250.WOSG25_170310"/>
<dbReference type="OrthoDB" id="9783680at2"/>
<dbReference type="eggNOG" id="COG2169">
    <property type="taxonomic scope" value="Bacteria"/>
</dbReference>
<dbReference type="GO" id="GO:0003676">
    <property type="term" value="F:nucleic acid binding"/>
    <property type="evidence" value="ECO:0007669"/>
    <property type="project" value="InterPro"/>
</dbReference>
<dbReference type="RefSeq" id="WP_027699767.1">
    <property type="nucleotide sequence ID" value="NZ_DF820500.1"/>
</dbReference>
<reference evidence="3" key="1">
    <citation type="journal article" date="2014" name="Genome Announc.">
        <title>Draft genome sequence of Weissella oryzae SG25T, isolated from fermented rice grains.</title>
        <authorList>
            <person name="Tanizawa Y."/>
            <person name="Fujisawa T."/>
            <person name="Mochizuki T."/>
            <person name="Kaminuma E."/>
            <person name="Suzuki Y."/>
            <person name="Nakamura Y."/>
            <person name="Tohno M."/>
        </authorList>
    </citation>
    <scope>NUCLEOTIDE SEQUENCE [LARGE SCALE GENOMIC DNA]</scope>
    <source>
        <strain evidence="3">DSM 25784 / JCM 18191 / LMG 30913 / SG25</strain>
    </source>
</reference>
<dbReference type="AlphaFoldDB" id="A0A069CWV7"/>
<dbReference type="InterPro" id="IPR044929">
    <property type="entry name" value="DNA/RNA_non-sp_Endonuclease_sf"/>
</dbReference>
<dbReference type="GO" id="GO:0046872">
    <property type="term" value="F:metal ion binding"/>
    <property type="evidence" value="ECO:0007669"/>
    <property type="project" value="InterPro"/>
</dbReference>
<name>A0A069CWV7_WEIOS</name>
<protein>
    <submittedName>
        <fullName evidence="2">DNA-entry nuclease</fullName>
    </submittedName>
</protein>
<proteinExistence type="predicted"/>
<dbReference type="SMART" id="SM00892">
    <property type="entry name" value="Endonuclease_NS"/>
    <property type="match status" value="1"/>
</dbReference>
<evidence type="ECO:0000313" key="2">
    <source>
        <dbReference type="EMBL" id="GAK31847.1"/>
    </source>
</evidence>
<keyword evidence="3" id="KW-1185">Reference proteome</keyword>
<dbReference type="Gene3D" id="3.40.570.10">
    <property type="entry name" value="Extracellular Endonuclease, subunit A"/>
    <property type="match status" value="1"/>
</dbReference>
<dbReference type="EMBL" id="DF820500">
    <property type="protein sequence ID" value="GAK31847.1"/>
    <property type="molecule type" value="Genomic_DNA"/>
</dbReference>
<feature type="domain" description="DNA/RNA non-specific endonuclease/pyrophosphatase/phosphodiesterase" evidence="1">
    <location>
        <begin position="108"/>
        <end position="284"/>
    </location>
</feature>
<evidence type="ECO:0000313" key="3">
    <source>
        <dbReference type="Proteomes" id="UP000030643"/>
    </source>
</evidence>
<dbReference type="Proteomes" id="UP000030643">
    <property type="component" value="Unassembled WGS sequence"/>
</dbReference>
<organism evidence="2 3">
    <name type="scientific">Weissella oryzae (strain DSM 25784 / JCM 18191 / LMG 30913 / SG25)</name>
    <dbReference type="NCBI Taxonomy" id="1329250"/>
    <lineage>
        <taxon>Bacteria</taxon>
        <taxon>Bacillati</taxon>
        <taxon>Bacillota</taxon>
        <taxon>Bacilli</taxon>
        <taxon>Lactobacillales</taxon>
        <taxon>Lactobacillaceae</taxon>
        <taxon>Weissella</taxon>
    </lineage>
</organism>